<dbReference type="EMBL" id="PITJ01000432">
    <property type="protein sequence ID" value="TBU02685.1"/>
    <property type="molecule type" value="Genomic_DNA"/>
</dbReference>
<organism evidence="1 2">
    <name type="scientific">Hamiltosporidium tvaerminnensis</name>
    <dbReference type="NCBI Taxonomy" id="1176355"/>
    <lineage>
        <taxon>Eukaryota</taxon>
        <taxon>Fungi</taxon>
        <taxon>Fungi incertae sedis</taxon>
        <taxon>Microsporidia</taxon>
        <taxon>Dubosqiidae</taxon>
        <taxon>Hamiltosporidium</taxon>
    </lineage>
</organism>
<comment type="caution">
    <text evidence="1">The sequence shown here is derived from an EMBL/GenBank/DDBJ whole genome shotgun (WGS) entry which is preliminary data.</text>
</comment>
<reference evidence="1 2" key="1">
    <citation type="submission" date="2017-12" db="EMBL/GenBank/DDBJ databases">
        <authorList>
            <person name="Pombert J.-F."/>
            <person name="Haag K.L."/>
            <person name="Ebert D."/>
        </authorList>
    </citation>
    <scope>NUCLEOTIDE SEQUENCE [LARGE SCALE GENOMIC DNA]</scope>
    <source>
        <strain evidence="1">FI-OER-3-3</strain>
    </source>
</reference>
<protein>
    <submittedName>
        <fullName evidence="1">Uncharacterized protein</fullName>
    </submittedName>
</protein>
<dbReference type="VEuPathDB" id="MicrosporidiaDB:CWI37_0432p0010"/>
<evidence type="ECO:0000313" key="1">
    <source>
        <dbReference type="EMBL" id="TBU02685.1"/>
    </source>
</evidence>
<dbReference type="InterPro" id="IPR032675">
    <property type="entry name" value="LRR_dom_sf"/>
</dbReference>
<proteinExistence type="predicted"/>
<dbReference type="SUPFAM" id="SSF52047">
    <property type="entry name" value="RNI-like"/>
    <property type="match status" value="1"/>
</dbReference>
<sequence>MFLISSLYFSFSFCIDYLPIAFKLNLNAHLLVFLDGIEYNVFDAYFDKDGIYERINMENTEILVKSETSRHIEKVIVLYINYEDAFKVRFEFFDSYLKHNIFIQSPIYLDEIISMKLFLLFLNSVTRFHIRKLQKRISFYQFIDILQFISFLIPKKEGDYSIIVFCLLKRGISGQLTTHKIEALCCICRTTFNDIFLIRLLIHFFESLEIAMLFKNNEITLKNNKFASYNYAQRRQNISYFQSFDLSIDISILKPLLRYLNNKDSIRVFDLLLTINNITIITLTNYYLANDLYICLYDSSCARCSITTRFFSLLNESIYKNYLKKLVMHDIEVMEENYKFLNDFQNLESLNISYKTFKEHSFISISHSFGRLKEYKIVNTKISAETLCLIFNSNLEILELKMSEISCDGFNLDFEYPIFAKCNKLYIFECRFDISFLKLLWKFSSLECISIVDSFFGVSNNYPKPEISFFKNLKNVSIKNVNLSISRCFFSNLHESCGLKVLNVDIGFHLLPHFIKLLASNIANTVEELFVSSKMLHETVFSKILKFPNLKILDLVDFKIPKESLLQLYSSPPSKTIEVFRICDYSILSKEYGIFSKVSNLKSLHLHSSILYSKLHLIFGTLSQDRIIECIHIENSNVSESDIRYISTLKIRSLILINTQSGLLKVFYNLKNEIIKETLVNLNIAFEEDATIVEKNIFLDFFFGLKSLIINNYECIL</sequence>
<accession>A0A4Q9L688</accession>
<dbReference type="AlphaFoldDB" id="A0A4Q9L688"/>
<gene>
    <name evidence="1" type="ORF">CWI37_0432p0010</name>
</gene>
<name>A0A4Q9L688_9MICR</name>
<evidence type="ECO:0000313" key="2">
    <source>
        <dbReference type="Proteomes" id="UP000292362"/>
    </source>
</evidence>
<dbReference type="Gene3D" id="3.80.10.10">
    <property type="entry name" value="Ribonuclease Inhibitor"/>
    <property type="match status" value="1"/>
</dbReference>
<dbReference type="Proteomes" id="UP000292362">
    <property type="component" value="Unassembled WGS sequence"/>
</dbReference>